<comment type="caution">
    <text evidence="2">The sequence shown here is derived from an EMBL/GenBank/DDBJ whole genome shotgun (WGS) entry which is preliminary data.</text>
</comment>
<feature type="signal peptide" evidence="1">
    <location>
        <begin position="1"/>
        <end position="37"/>
    </location>
</feature>
<dbReference type="RefSeq" id="WP_141861123.1">
    <property type="nucleotide sequence ID" value="NZ_BMNV01000008.1"/>
</dbReference>
<feature type="chain" id="PRO_5045799320" description="Ig-like domain-containing protein" evidence="1">
    <location>
        <begin position="38"/>
        <end position="713"/>
    </location>
</feature>
<gene>
    <name evidence="2" type="ORF">NYQ28_13010</name>
</gene>
<sequence length="713" mass="73530">MRRTVGGRFVVGLVVTALAVGTLGVVATTGGASPAHAATAEPEAPDFASDTYGDPWDYANVEDQNTSSTGTTTTVTGGVLRVDLRSGDSIPLVDTTSGSLPYGRDGVVQPVDTSRYSSLSFSMDQPFSNQIGAVYWWTCREKTSACGGGITFSVTAGSRVYDLPLDVSSTLQGKRPWSGKVVALRLDPVVLPAGKTGTASIDWTRLHGKGGAHAAYPPGDHGSFSVAARPRPVVDSPNPSQGEDLATTQRGRPWDFTSAAGAAGITVENATVLGYDSTGMVARNSGVHPGDSQLHIPVSAFSGAKYHNLSFDYTYDGPFSLADTPGGGKLARIIWWDRSSGTPQIGNDVLTAAGVNARQVSIDLNAQSDLDEDALQPRFEWNGATIDQFRFDPNEDPGALTWHLRAIHLRADPVARGATTVTFHDTAWVAGATASVAVQAAGTSTWTDIATGVAVTQGSNAVPFRLGNGLDAGTYRVRVTITHPDTGSQSALSPGVVVMQRDPSHDPLGSFDSLAGGAGTATVAGWAFDPDGSPIAVRFYEGASYLGAVTTSVRRADVQRAHPGAPAASGFQGTLSLPAGTHSVCAYAISVGAGSNTTLGCRSVTVRADTSHDPRGSLDTASVSGSSAVLAGWAFDVDGAPTTIRFYEGASYLGATTTGRPRPDVQRNVSGAPANAGWQGSIPIGSGSHSVCAFAITVGPGSNTNLGCRTVSR</sequence>
<keyword evidence="1" id="KW-0732">Signal</keyword>
<evidence type="ECO:0000313" key="3">
    <source>
        <dbReference type="Proteomes" id="UP001652264"/>
    </source>
</evidence>
<protein>
    <recommendedName>
        <fullName evidence="4">Ig-like domain-containing protein</fullName>
    </recommendedName>
</protein>
<organism evidence="2 3">
    <name type="scientific">Curtobacterium citreum</name>
    <dbReference type="NCBI Taxonomy" id="2036"/>
    <lineage>
        <taxon>Bacteria</taxon>
        <taxon>Bacillati</taxon>
        <taxon>Actinomycetota</taxon>
        <taxon>Actinomycetes</taxon>
        <taxon>Micrococcales</taxon>
        <taxon>Microbacteriaceae</taxon>
        <taxon>Curtobacterium</taxon>
    </lineage>
</organism>
<dbReference type="GeneID" id="95323730"/>
<accession>A0ABT2HJR7</accession>
<name>A0ABT2HJR7_9MICO</name>
<dbReference type="Proteomes" id="UP001652264">
    <property type="component" value="Unassembled WGS sequence"/>
</dbReference>
<keyword evidence="3" id="KW-1185">Reference proteome</keyword>
<evidence type="ECO:0008006" key="4">
    <source>
        <dbReference type="Google" id="ProtNLM"/>
    </source>
</evidence>
<evidence type="ECO:0000256" key="1">
    <source>
        <dbReference type="SAM" id="SignalP"/>
    </source>
</evidence>
<proteinExistence type="predicted"/>
<reference evidence="2 3" key="1">
    <citation type="submission" date="2022-08" db="EMBL/GenBank/DDBJ databases">
        <title>Taxonomy of Curtobacterium flaccumfaciens.</title>
        <authorList>
            <person name="Osdaghi E."/>
            <person name="Taghavi S.M."/>
            <person name="Hamidizade M."/>
            <person name="Abachi H."/>
            <person name="Fazliarab A."/>
            <person name="Baeyen S."/>
            <person name="Portier P."/>
            <person name="Van Vaerenbergh J."/>
            <person name="Jacques M.-A."/>
        </authorList>
    </citation>
    <scope>NUCLEOTIDE SEQUENCE [LARGE SCALE GENOMIC DNA]</scope>
    <source>
        <strain evidence="2 3">LMG8786T</strain>
    </source>
</reference>
<evidence type="ECO:0000313" key="2">
    <source>
        <dbReference type="EMBL" id="MCS6523486.1"/>
    </source>
</evidence>
<dbReference type="EMBL" id="JANVAD010000006">
    <property type="protein sequence ID" value="MCS6523486.1"/>
    <property type="molecule type" value="Genomic_DNA"/>
</dbReference>